<dbReference type="PANTHER" id="PTHR32305">
    <property type="match status" value="1"/>
</dbReference>
<sequence length="483" mass="54751">MYYHYDGMSSVSELTDRHGDIIERYRYDAFGGLMTGITAPYNTNHYTGHQYDQDTGLIDMQARTYDAKIGRFLQEDTYQGTLDTPLSQNRYAYVMNDPVNYWDPTGNVPEEVKAQENFTEYVEVGTYEEQWRYEFQNHFTVDETSGNYQEHVGEKDIKLTWDVMTTVGWHYIASHEANLLEDGTLKLVDRRTEDHYWYEVTKESYEKITTAEDLMEQNYEALIRHGEVPEGSKQVFSGSMSFHNPMEKVKQVYHNGKMVVRDIVNSFTGNHVVNSNDSLSSAELKKIKAYAMENQVAGLEQDENRAYYAKDPLTFEDKRKVLGGYRNTPTPAAFGYGFSATADFLSEDIQTIVDTEASSGDKFVAGVFLFTKPGRIAADAVQTVGKGIKNGIESLNKSRKSQKDVDAEQIKDKGTPKLTKPAAGDNIGKGFTGGISKTIVNTTINKRQVRVDMEYPTGGSTGKCSYPIKRYRWKAKDISKQPK</sequence>
<organism evidence="2 3">
    <name type="scientific">Aquisalibacillus elongatus</name>
    <dbReference type="NCBI Taxonomy" id="485577"/>
    <lineage>
        <taxon>Bacteria</taxon>
        <taxon>Bacillati</taxon>
        <taxon>Bacillota</taxon>
        <taxon>Bacilli</taxon>
        <taxon>Bacillales</taxon>
        <taxon>Bacillaceae</taxon>
        <taxon>Aquisalibacillus</taxon>
    </lineage>
</organism>
<evidence type="ECO:0000313" key="2">
    <source>
        <dbReference type="EMBL" id="RPF54154.1"/>
    </source>
</evidence>
<comment type="caution">
    <text evidence="2">The sequence shown here is derived from an EMBL/GenBank/DDBJ whole genome shotgun (WGS) entry which is preliminary data.</text>
</comment>
<evidence type="ECO:0000256" key="1">
    <source>
        <dbReference type="SAM" id="MobiDB-lite"/>
    </source>
</evidence>
<keyword evidence="3" id="KW-1185">Reference proteome</keyword>
<name>A0A3N5B9K0_9BACI</name>
<dbReference type="AlphaFoldDB" id="A0A3N5B9K0"/>
<feature type="region of interest" description="Disordered" evidence="1">
    <location>
        <begin position="396"/>
        <end position="425"/>
    </location>
</feature>
<dbReference type="PANTHER" id="PTHR32305:SF15">
    <property type="entry name" value="PROTEIN RHSA-RELATED"/>
    <property type="match status" value="1"/>
</dbReference>
<proteinExistence type="predicted"/>
<dbReference type="Gene3D" id="2.180.10.10">
    <property type="entry name" value="RHS repeat-associated core"/>
    <property type="match status" value="1"/>
</dbReference>
<dbReference type="InterPro" id="IPR022385">
    <property type="entry name" value="Rhs_assc_core"/>
</dbReference>
<gene>
    <name evidence="2" type="ORF">EDC24_1345</name>
</gene>
<protein>
    <submittedName>
        <fullName evidence="2">RHS repeat-associated protein</fullName>
    </submittedName>
</protein>
<dbReference type="NCBIfam" id="TIGR03696">
    <property type="entry name" value="Rhs_assc_core"/>
    <property type="match status" value="1"/>
</dbReference>
<feature type="compositionally biased region" description="Basic and acidic residues" evidence="1">
    <location>
        <begin position="401"/>
        <end position="415"/>
    </location>
</feature>
<evidence type="ECO:0000313" key="3">
    <source>
        <dbReference type="Proteomes" id="UP000276443"/>
    </source>
</evidence>
<reference evidence="2 3" key="1">
    <citation type="submission" date="2018-11" db="EMBL/GenBank/DDBJ databases">
        <title>Genomic Encyclopedia of Type Strains, Phase IV (KMG-IV): sequencing the most valuable type-strain genomes for metagenomic binning, comparative biology and taxonomic classification.</title>
        <authorList>
            <person name="Goeker M."/>
        </authorList>
    </citation>
    <scope>NUCLEOTIDE SEQUENCE [LARGE SCALE GENOMIC DNA]</scope>
    <source>
        <strain evidence="2 3">DSM 18090</strain>
    </source>
</reference>
<dbReference type="Proteomes" id="UP000276443">
    <property type="component" value="Unassembled WGS sequence"/>
</dbReference>
<dbReference type="EMBL" id="RKRF01000008">
    <property type="protein sequence ID" value="RPF54154.1"/>
    <property type="molecule type" value="Genomic_DNA"/>
</dbReference>
<dbReference type="InterPro" id="IPR050708">
    <property type="entry name" value="T6SS_VgrG/RHS"/>
</dbReference>
<accession>A0A3N5B9K0</accession>